<evidence type="ECO:0000313" key="2">
    <source>
        <dbReference type="Proteomes" id="UP000324974"/>
    </source>
</evidence>
<dbReference type="OrthoDB" id="266247at2"/>
<dbReference type="KEGG" id="lrs:PX52LOC_04290"/>
<dbReference type="AlphaFoldDB" id="A0A5C1AGM9"/>
<sequence>MPIHDWARVDAGVFHGFHLRWIAEICKAMNNGLLPSGYYVDAEQVAERKEVDVLTLQMPTPVGSPAEPSDGGVAVVEAGIGHRVAGKVKKPKPRQRRLVLRHVTGHRVVALLELVSPGNKGRRTSAIEFAGKAYDAIEHGIHVTMIDLFPATRAAPHGLHNIIWRRYDRERVMPPLDRPLTLAAFTGSTPPEMFFEFRRVGEELPAFPVMLSATRGVFVPLAETYAAAFAGSPPYLRDLLTQPATT</sequence>
<evidence type="ECO:0008006" key="3">
    <source>
        <dbReference type="Google" id="ProtNLM"/>
    </source>
</evidence>
<protein>
    <recommendedName>
        <fullName evidence="3">DUF4058 domain-containing protein</fullName>
    </recommendedName>
</protein>
<dbReference type="RefSeq" id="WP_149111936.1">
    <property type="nucleotide sequence ID" value="NZ_CP042425.1"/>
</dbReference>
<name>A0A5C1AGM9_9BACT</name>
<dbReference type="Pfam" id="PF13267">
    <property type="entry name" value="DUF4058"/>
    <property type="match status" value="1"/>
</dbReference>
<dbReference type="EMBL" id="CP042425">
    <property type="protein sequence ID" value="QEL17307.1"/>
    <property type="molecule type" value="Genomic_DNA"/>
</dbReference>
<reference evidence="2" key="1">
    <citation type="submission" date="2019-08" db="EMBL/GenBank/DDBJ databases">
        <title>Limnoglobus roseus gen. nov., sp. nov., a novel freshwater planctomycete with a giant genome from the family Gemmataceae.</title>
        <authorList>
            <person name="Kulichevskaya I.S."/>
            <person name="Naumoff D.G."/>
            <person name="Miroshnikov K."/>
            <person name="Ivanova A."/>
            <person name="Philippov D.A."/>
            <person name="Hakobyan A."/>
            <person name="Rijpstra I.C."/>
            <person name="Sinninghe Damste J.S."/>
            <person name="Liesack W."/>
            <person name="Dedysh S.N."/>
        </authorList>
    </citation>
    <scope>NUCLEOTIDE SEQUENCE [LARGE SCALE GENOMIC DNA]</scope>
    <source>
        <strain evidence="2">PX52</strain>
    </source>
</reference>
<organism evidence="1 2">
    <name type="scientific">Limnoglobus roseus</name>
    <dbReference type="NCBI Taxonomy" id="2598579"/>
    <lineage>
        <taxon>Bacteria</taxon>
        <taxon>Pseudomonadati</taxon>
        <taxon>Planctomycetota</taxon>
        <taxon>Planctomycetia</taxon>
        <taxon>Gemmatales</taxon>
        <taxon>Gemmataceae</taxon>
        <taxon>Limnoglobus</taxon>
    </lineage>
</organism>
<dbReference type="InterPro" id="IPR025132">
    <property type="entry name" value="DUF4058"/>
</dbReference>
<accession>A0A5C1AGM9</accession>
<evidence type="ECO:0000313" key="1">
    <source>
        <dbReference type="EMBL" id="QEL17307.1"/>
    </source>
</evidence>
<keyword evidence="2" id="KW-1185">Reference proteome</keyword>
<gene>
    <name evidence="1" type="ORF">PX52LOC_04290</name>
</gene>
<proteinExistence type="predicted"/>
<dbReference type="Proteomes" id="UP000324974">
    <property type="component" value="Chromosome"/>
</dbReference>